<evidence type="ECO:0000313" key="1">
    <source>
        <dbReference type="EMBL" id="EJX07473.1"/>
    </source>
</evidence>
<proteinExistence type="predicted"/>
<dbReference type="EMBL" id="AMCI01000875">
    <property type="protein sequence ID" value="EJX07473.1"/>
    <property type="molecule type" value="Genomic_DNA"/>
</dbReference>
<accession>J9GWS3</accession>
<comment type="caution">
    <text evidence="1">The sequence shown here is derived from an EMBL/GenBank/DDBJ whole genome shotgun (WGS) entry which is preliminary data.</text>
</comment>
<gene>
    <name evidence="1" type="ORF">EVA_04417</name>
</gene>
<name>J9GWS3_9ZZZZ</name>
<dbReference type="AlphaFoldDB" id="J9GWS3"/>
<reference evidence="1" key="1">
    <citation type="journal article" date="2012" name="PLoS ONE">
        <title>Gene sets for utilization of primary and secondary nutrition supplies in the distal gut of endangered iberian lynx.</title>
        <authorList>
            <person name="Alcaide M."/>
            <person name="Messina E."/>
            <person name="Richter M."/>
            <person name="Bargiela R."/>
            <person name="Peplies J."/>
            <person name="Huws S.A."/>
            <person name="Newbold C.J."/>
            <person name="Golyshin P.N."/>
            <person name="Simon M.A."/>
            <person name="Lopez G."/>
            <person name="Yakimov M.M."/>
            <person name="Ferrer M."/>
        </authorList>
    </citation>
    <scope>NUCLEOTIDE SEQUENCE</scope>
</reference>
<organism evidence="1">
    <name type="scientific">gut metagenome</name>
    <dbReference type="NCBI Taxonomy" id="749906"/>
    <lineage>
        <taxon>unclassified sequences</taxon>
        <taxon>metagenomes</taxon>
        <taxon>organismal metagenomes</taxon>
    </lineage>
</organism>
<protein>
    <submittedName>
        <fullName evidence="1">Uncharacterized protein</fullName>
    </submittedName>
</protein>
<sequence>MEISPSCCLNPSNVLTTRLSIIPFSYLICLPHLMLSDILTDSDSATAAIRVSSNSPSAEQVCRFSFSEYIQIKRYSMIPNRPQHIV</sequence>